<accession>A0A803Q871</accession>
<dbReference type="AlphaFoldDB" id="A0A803Q871"/>
<protein>
    <recommendedName>
        <fullName evidence="1">Zinc knuckle CX2CX4HX4C domain-containing protein</fullName>
    </recommendedName>
</protein>
<dbReference type="InterPro" id="IPR025836">
    <property type="entry name" value="Zn_knuckle_CX2CX4HX4C"/>
</dbReference>
<name>A0A803Q871_CANSA</name>
<proteinExistence type="predicted"/>
<evidence type="ECO:0000313" key="2">
    <source>
        <dbReference type="EnsemblPlants" id="cds.evm.model.08.1284"/>
    </source>
</evidence>
<dbReference type="EMBL" id="UZAU01000706">
    <property type="status" value="NOT_ANNOTATED_CDS"/>
    <property type="molecule type" value="Genomic_DNA"/>
</dbReference>
<dbReference type="EnsemblPlants" id="evm.model.08.1284">
    <property type="protein sequence ID" value="cds.evm.model.08.1284"/>
    <property type="gene ID" value="evm.TU.08.1284"/>
</dbReference>
<evidence type="ECO:0000313" key="3">
    <source>
        <dbReference type="Proteomes" id="UP000596661"/>
    </source>
</evidence>
<dbReference type="Pfam" id="PF14392">
    <property type="entry name" value="zf-CCHC_4"/>
    <property type="match status" value="1"/>
</dbReference>
<organism evidence="2 3">
    <name type="scientific">Cannabis sativa</name>
    <name type="common">Hemp</name>
    <name type="synonym">Marijuana</name>
    <dbReference type="NCBI Taxonomy" id="3483"/>
    <lineage>
        <taxon>Eukaryota</taxon>
        <taxon>Viridiplantae</taxon>
        <taxon>Streptophyta</taxon>
        <taxon>Embryophyta</taxon>
        <taxon>Tracheophyta</taxon>
        <taxon>Spermatophyta</taxon>
        <taxon>Magnoliopsida</taxon>
        <taxon>eudicotyledons</taxon>
        <taxon>Gunneridae</taxon>
        <taxon>Pentapetalae</taxon>
        <taxon>rosids</taxon>
        <taxon>fabids</taxon>
        <taxon>Rosales</taxon>
        <taxon>Cannabaceae</taxon>
        <taxon>Cannabis</taxon>
    </lineage>
</organism>
<dbReference type="Gramene" id="evm.model.08.1284">
    <property type="protein sequence ID" value="cds.evm.model.08.1284"/>
    <property type="gene ID" value="evm.TU.08.1284"/>
</dbReference>
<reference evidence="2" key="1">
    <citation type="submission" date="2018-11" db="EMBL/GenBank/DDBJ databases">
        <authorList>
            <person name="Grassa J C."/>
        </authorList>
    </citation>
    <scope>NUCLEOTIDE SEQUENCE [LARGE SCALE GENOMIC DNA]</scope>
</reference>
<sequence>MISLSHIRDEFWIEFPYEKFPEYCMECGIIGHPFNKCLVFLEKLDNGEEPALEYQPFIEGSAPPTSSYDRYRTDFSKGNVWPLLIQLAKKSFSAAIPQLEQRGVPQPQKLFYGESSRSTITDPIEDDIHDYAARFNGPHCNDMINNTSIMEQQTPSVIFVPSQLDHSSISIPKQAKNKSHKPAVSSAITSSGEFSDLSTIFNPMAAMSNSTHFFATYPPSIAPAHLSSIVNQMTLPLHSSTSISTPITTQSAAVAYDQENINPNVQSKRQTEGLSLRQTLKRCRENSPTVSSSTLSAEAELHHHVSCAAMDSYGASDKSAEAGFQSRNQP</sequence>
<keyword evidence="3" id="KW-1185">Reference proteome</keyword>
<evidence type="ECO:0000259" key="1">
    <source>
        <dbReference type="Pfam" id="PF14392"/>
    </source>
</evidence>
<feature type="domain" description="Zinc knuckle CX2CX4HX4C" evidence="1">
    <location>
        <begin position="8"/>
        <end position="38"/>
    </location>
</feature>
<dbReference type="Proteomes" id="UP000596661">
    <property type="component" value="Chromosome 8"/>
</dbReference>
<reference evidence="2" key="2">
    <citation type="submission" date="2021-03" db="UniProtKB">
        <authorList>
            <consortium name="EnsemblPlants"/>
        </authorList>
    </citation>
    <scope>IDENTIFICATION</scope>
</reference>